<dbReference type="InterPro" id="IPR024791">
    <property type="entry name" value="Cyt_c/ubiquinol_Oxase_su3"/>
</dbReference>
<dbReference type="GO" id="GO:0005886">
    <property type="term" value="C:plasma membrane"/>
    <property type="evidence" value="ECO:0007669"/>
    <property type="project" value="UniProtKB-SubCell"/>
</dbReference>
<comment type="subcellular location">
    <subcellularLocation>
        <location evidence="6">Cell membrane</location>
        <topology evidence="6">Multi-pass membrane protein</topology>
    </subcellularLocation>
    <subcellularLocation>
        <location evidence="1">Membrane</location>
        <topology evidence="1">Multi-pass membrane protein</topology>
    </subcellularLocation>
</comment>
<comment type="similarity">
    <text evidence="2 6">Belongs to the cytochrome c oxidase subunit 3 family.</text>
</comment>
<dbReference type="Pfam" id="PF00510">
    <property type="entry name" value="COX3"/>
    <property type="match status" value="1"/>
</dbReference>
<organism evidence="9 10">
    <name type="scientific">Phaeodactylibacter luteus</name>
    <dbReference type="NCBI Taxonomy" id="1564516"/>
    <lineage>
        <taxon>Bacteria</taxon>
        <taxon>Pseudomonadati</taxon>
        <taxon>Bacteroidota</taxon>
        <taxon>Saprospiria</taxon>
        <taxon>Saprospirales</taxon>
        <taxon>Haliscomenobacteraceae</taxon>
        <taxon>Phaeodactylibacter</taxon>
    </lineage>
</organism>
<dbReference type="GO" id="GO:0019646">
    <property type="term" value="P:aerobic electron transport chain"/>
    <property type="evidence" value="ECO:0007669"/>
    <property type="project" value="InterPro"/>
</dbReference>
<evidence type="ECO:0000313" key="9">
    <source>
        <dbReference type="EMBL" id="TXB62966.1"/>
    </source>
</evidence>
<evidence type="ECO:0000259" key="8">
    <source>
        <dbReference type="PROSITE" id="PS50253"/>
    </source>
</evidence>
<feature type="domain" description="Heme-copper oxidase subunit III family profile" evidence="8">
    <location>
        <begin position="28"/>
        <end position="193"/>
    </location>
</feature>
<gene>
    <name evidence="9" type="ORF">FRY97_11540</name>
</gene>
<dbReference type="GO" id="GO:0004129">
    <property type="term" value="F:cytochrome-c oxidase activity"/>
    <property type="evidence" value="ECO:0007669"/>
    <property type="project" value="InterPro"/>
</dbReference>
<dbReference type="PANTHER" id="PTHR11403:SF10">
    <property type="entry name" value="CYTOCHROME C OXIDASE"/>
    <property type="match status" value="1"/>
</dbReference>
<evidence type="ECO:0000313" key="10">
    <source>
        <dbReference type="Proteomes" id="UP000321580"/>
    </source>
</evidence>
<dbReference type="PROSITE" id="PS50253">
    <property type="entry name" value="COX3"/>
    <property type="match status" value="1"/>
</dbReference>
<evidence type="ECO:0000256" key="6">
    <source>
        <dbReference type="RuleBase" id="RU003376"/>
    </source>
</evidence>
<name>A0A5C6RKU0_9BACT</name>
<keyword evidence="3 6" id="KW-0812">Transmembrane</keyword>
<feature type="transmembrane region" description="Helical" evidence="7">
    <location>
        <begin position="56"/>
        <end position="78"/>
    </location>
</feature>
<dbReference type="OrthoDB" id="679789at2"/>
<dbReference type="Gene3D" id="1.20.120.80">
    <property type="entry name" value="Cytochrome c oxidase, subunit III, four-helix bundle"/>
    <property type="match status" value="1"/>
</dbReference>
<feature type="transmembrane region" description="Helical" evidence="7">
    <location>
        <begin position="19"/>
        <end position="41"/>
    </location>
</feature>
<evidence type="ECO:0000256" key="3">
    <source>
        <dbReference type="ARBA" id="ARBA00022692"/>
    </source>
</evidence>
<comment type="caution">
    <text evidence="9">The sequence shown here is derived from an EMBL/GenBank/DDBJ whole genome shotgun (WGS) entry which is preliminary data.</text>
</comment>
<keyword evidence="4 7" id="KW-1133">Transmembrane helix</keyword>
<feature type="transmembrane region" description="Helical" evidence="7">
    <location>
        <begin position="171"/>
        <end position="190"/>
    </location>
</feature>
<evidence type="ECO:0000256" key="7">
    <source>
        <dbReference type="SAM" id="Phobius"/>
    </source>
</evidence>
<accession>A0A5C6RKU0</accession>
<keyword evidence="10" id="KW-1185">Reference proteome</keyword>
<feature type="transmembrane region" description="Helical" evidence="7">
    <location>
        <begin position="125"/>
        <end position="150"/>
    </location>
</feature>
<dbReference type="AlphaFoldDB" id="A0A5C6RKU0"/>
<dbReference type="SUPFAM" id="SSF81452">
    <property type="entry name" value="Cytochrome c oxidase subunit III-like"/>
    <property type="match status" value="1"/>
</dbReference>
<dbReference type="PANTHER" id="PTHR11403">
    <property type="entry name" value="CYTOCHROME C OXIDASE SUBUNIT III"/>
    <property type="match status" value="1"/>
</dbReference>
<evidence type="ECO:0000256" key="2">
    <source>
        <dbReference type="ARBA" id="ARBA00010581"/>
    </source>
</evidence>
<dbReference type="InterPro" id="IPR013833">
    <property type="entry name" value="Cyt_c_oxidase_su3_a-hlx"/>
</dbReference>
<evidence type="ECO:0000256" key="4">
    <source>
        <dbReference type="ARBA" id="ARBA00022989"/>
    </source>
</evidence>
<dbReference type="RefSeq" id="WP_147167686.1">
    <property type="nucleotide sequence ID" value="NZ_VOOR01000021.1"/>
</dbReference>
<dbReference type="EMBL" id="VOOR01000021">
    <property type="protein sequence ID" value="TXB62966.1"/>
    <property type="molecule type" value="Genomic_DNA"/>
</dbReference>
<dbReference type="InterPro" id="IPR000298">
    <property type="entry name" value="Cyt_c_oxidase-like_su3"/>
</dbReference>
<evidence type="ECO:0000256" key="5">
    <source>
        <dbReference type="ARBA" id="ARBA00023136"/>
    </source>
</evidence>
<evidence type="ECO:0000256" key="1">
    <source>
        <dbReference type="ARBA" id="ARBA00004141"/>
    </source>
</evidence>
<protein>
    <submittedName>
        <fullName evidence="9">Cytochrome oxidase subunit III</fullName>
    </submittedName>
</protein>
<feature type="transmembrane region" description="Helical" evidence="7">
    <location>
        <begin position="85"/>
        <end position="105"/>
    </location>
</feature>
<reference evidence="9 10" key="1">
    <citation type="submission" date="2019-08" db="EMBL/GenBank/DDBJ databases">
        <title>Genome of Phaeodactylibacter luteus.</title>
        <authorList>
            <person name="Bowman J.P."/>
        </authorList>
    </citation>
    <scope>NUCLEOTIDE SEQUENCE [LARGE SCALE GENOMIC DNA]</scope>
    <source>
        <strain evidence="9 10">KCTC 42180</strain>
    </source>
</reference>
<sequence length="193" mass="21785">MSLTVATEYRRNKIHPKKFALWVGCASILMMFAAFTSAYIVRQAAGNWLEFRMPDVFYISTVVILLSSATLHSSYLAFKRGQTRLYRVLLPITLILGLAFLVLQYQGWLALTAIGVELTTNPSGSFVYVISGIHAAHILGGIAVLLIASVHAMALPHKVTNARKLRFELTLIYWHFVDFLWVYLLVFFTLQQS</sequence>
<proteinExistence type="inferred from homology"/>
<dbReference type="InterPro" id="IPR035973">
    <property type="entry name" value="Cyt_c_oxidase_su3-like_sf"/>
</dbReference>
<dbReference type="Proteomes" id="UP000321580">
    <property type="component" value="Unassembled WGS sequence"/>
</dbReference>
<keyword evidence="5 7" id="KW-0472">Membrane</keyword>